<keyword evidence="1 4" id="KW-0489">Methyltransferase</keyword>
<sequence length="211" mass="23885">MDEELLKYCEDHSGSEDKLLQLIKRQTHLKVLKPRMLSGHLQGKMLEMFVKMTSGINVLEIGTFTGYASIFLARGLAPEGKLTTIDVNEELEEMVRGFFKQSGLNDKIDYTIGNALEVIPNLTAPLDFVFIDADKQNYVNYFDLVVDKMRPGGLILADNILWSGKVLEKNRKKLDKNTAAILAYNEKVNKDPRVENVILPIRDGIMLARKL</sequence>
<dbReference type="PANTHER" id="PTHR10509">
    <property type="entry name" value="O-METHYLTRANSFERASE-RELATED"/>
    <property type="match status" value="1"/>
</dbReference>
<dbReference type="EMBL" id="CP002955">
    <property type="protein sequence ID" value="AEL24287.1"/>
    <property type="molecule type" value="Genomic_DNA"/>
</dbReference>
<dbReference type="Proteomes" id="UP000001635">
    <property type="component" value="Chromosome"/>
</dbReference>
<dbReference type="STRING" id="880070.Cycma_0511"/>
<evidence type="ECO:0000256" key="3">
    <source>
        <dbReference type="ARBA" id="ARBA00022691"/>
    </source>
</evidence>
<name>G0IWU5_CYCMS</name>
<dbReference type="CDD" id="cd02440">
    <property type="entry name" value="AdoMet_MTases"/>
    <property type="match status" value="1"/>
</dbReference>
<keyword evidence="2 4" id="KW-0808">Transferase</keyword>
<evidence type="ECO:0000313" key="5">
    <source>
        <dbReference type="Proteomes" id="UP000001635"/>
    </source>
</evidence>
<proteinExistence type="predicted"/>
<dbReference type="RefSeq" id="WP_014018586.1">
    <property type="nucleotide sequence ID" value="NC_015914.1"/>
</dbReference>
<protein>
    <submittedName>
        <fullName evidence="4">O-methyltransferase family 3</fullName>
    </submittedName>
</protein>
<dbReference type="Gene3D" id="3.40.50.150">
    <property type="entry name" value="Vaccinia Virus protein VP39"/>
    <property type="match status" value="1"/>
</dbReference>
<organism evidence="4 5">
    <name type="scientific">Cyclobacterium marinum (strain ATCC 25205 / DSM 745 / LMG 13164 / NCIMB 1802)</name>
    <name type="common">Flectobacillus marinus</name>
    <dbReference type="NCBI Taxonomy" id="880070"/>
    <lineage>
        <taxon>Bacteria</taxon>
        <taxon>Pseudomonadati</taxon>
        <taxon>Bacteroidota</taxon>
        <taxon>Cytophagia</taxon>
        <taxon>Cytophagales</taxon>
        <taxon>Cyclobacteriaceae</taxon>
        <taxon>Cyclobacterium</taxon>
    </lineage>
</organism>
<dbReference type="SUPFAM" id="SSF53335">
    <property type="entry name" value="S-adenosyl-L-methionine-dependent methyltransferases"/>
    <property type="match status" value="1"/>
</dbReference>
<dbReference type="AlphaFoldDB" id="G0IWU5"/>
<dbReference type="HOGENOM" id="CLU_067676_4_0_10"/>
<dbReference type="PANTHER" id="PTHR10509:SF14">
    <property type="entry name" value="CAFFEOYL-COA O-METHYLTRANSFERASE 3-RELATED"/>
    <property type="match status" value="1"/>
</dbReference>
<dbReference type="GO" id="GO:0008757">
    <property type="term" value="F:S-adenosylmethionine-dependent methyltransferase activity"/>
    <property type="evidence" value="ECO:0007669"/>
    <property type="project" value="TreeGrafter"/>
</dbReference>
<gene>
    <name evidence="4" type="ordered locus">Cycma_0511</name>
</gene>
<evidence type="ECO:0000256" key="1">
    <source>
        <dbReference type="ARBA" id="ARBA00022603"/>
    </source>
</evidence>
<keyword evidence="5" id="KW-1185">Reference proteome</keyword>
<dbReference type="GO" id="GO:0032259">
    <property type="term" value="P:methylation"/>
    <property type="evidence" value="ECO:0007669"/>
    <property type="project" value="UniProtKB-KW"/>
</dbReference>
<dbReference type="InterPro" id="IPR002935">
    <property type="entry name" value="SAM_O-MeTrfase"/>
</dbReference>
<dbReference type="KEGG" id="cmr:Cycma_0511"/>
<evidence type="ECO:0000313" key="4">
    <source>
        <dbReference type="EMBL" id="AEL24287.1"/>
    </source>
</evidence>
<dbReference type="InterPro" id="IPR029063">
    <property type="entry name" value="SAM-dependent_MTases_sf"/>
</dbReference>
<evidence type="ECO:0000256" key="2">
    <source>
        <dbReference type="ARBA" id="ARBA00022679"/>
    </source>
</evidence>
<dbReference type="Pfam" id="PF01596">
    <property type="entry name" value="Methyltransf_3"/>
    <property type="match status" value="1"/>
</dbReference>
<dbReference type="GO" id="GO:0008171">
    <property type="term" value="F:O-methyltransferase activity"/>
    <property type="evidence" value="ECO:0007669"/>
    <property type="project" value="InterPro"/>
</dbReference>
<dbReference type="eggNOG" id="COG4122">
    <property type="taxonomic scope" value="Bacteria"/>
</dbReference>
<dbReference type="PROSITE" id="PS51682">
    <property type="entry name" value="SAM_OMT_I"/>
    <property type="match status" value="1"/>
</dbReference>
<accession>G0IWU5</accession>
<dbReference type="InterPro" id="IPR050362">
    <property type="entry name" value="Cation-dep_OMT"/>
</dbReference>
<reference evidence="5" key="1">
    <citation type="submission" date="2011-07" db="EMBL/GenBank/DDBJ databases">
        <title>The complete genome of Cyclobacterium marinum DSM 745.</title>
        <authorList>
            <person name="Lucas S."/>
            <person name="Han J."/>
            <person name="Lapidus A."/>
            <person name="Bruce D."/>
            <person name="Goodwin L."/>
            <person name="Pitluck S."/>
            <person name="Peters L."/>
            <person name="Kyrpides N."/>
            <person name="Mavromatis K."/>
            <person name="Ivanova N."/>
            <person name="Ovchinnikova G."/>
            <person name="Chertkov O."/>
            <person name="Detter J.C."/>
            <person name="Tapia R."/>
            <person name="Han C."/>
            <person name="Land M."/>
            <person name="Hauser L."/>
            <person name="Markowitz V."/>
            <person name="Cheng J.-F."/>
            <person name="Hugenholtz P."/>
            <person name="Woyke T."/>
            <person name="Wu D."/>
            <person name="Tindall B."/>
            <person name="Schuetze A."/>
            <person name="Brambilla E."/>
            <person name="Klenk H.-P."/>
            <person name="Eisen J.A."/>
        </authorList>
    </citation>
    <scope>NUCLEOTIDE SEQUENCE [LARGE SCALE GENOMIC DNA]</scope>
    <source>
        <strain evidence="5">ATCC 25205 / DSM 745 / LMG 13164 / NCIMB 1802</strain>
    </source>
</reference>
<keyword evidence="3" id="KW-0949">S-adenosyl-L-methionine</keyword>